<feature type="coiled-coil region" evidence="1">
    <location>
        <begin position="288"/>
        <end position="315"/>
    </location>
</feature>
<organism evidence="3 4">
    <name type="scientific">Raphidocelis subcapitata</name>
    <dbReference type="NCBI Taxonomy" id="307507"/>
    <lineage>
        <taxon>Eukaryota</taxon>
        <taxon>Viridiplantae</taxon>
        <taxon>Chlorophyta</taxon>
        <taxon>core chlorophytes</taxon>
        <taxon>Chlorophyceae</taxon>
        <taxon>CS clade</taxon>
        <taxon>Sphaeropleales</taxon>
        <taxon>Selenastraceae</taxon>
        <taxon>Raphidocelis</taxon>
    </lineage>
</organism>
<proteinExistence type="predicted"/>
<dbReference type="STRING" id="307507.A0A2V0PI55"/>
<keyword evidence="1" id="KW-0175">Coiled coil</keyword>
<evidence type="ECO:0000313" key="4">
    <source>
        <dbReference type="Proteomes" id="UP000247498"/>
    </source>
</evidence>
<protein>
    <recommendedName>
        <fullName evidence="5">BACK domain-containing protein</fullName>
    </recommendedName>
</protein>
<dbReference type="PANTHER" id="PTHR46336:SF3">
    <property type="entry name" value="BTB_POZ DOMAIN-CONTAINING PROTEIN POB1"/>
    <property type="match status" value="1"/>
</dbReference>
<accession>A0A2V0PI55</accession>
<feature type="compositionally biased region" description="Low complexity" evidence="2">
    <location>
        <begin position="31"/>
        <end position="50"/>
    </location>
</feature>
<dbReference type="PANTHER" id="PTHR46336">
    <property type="entry name" value="OS02G0260700 PROTEIN"/>
    <property type="match status" value="1"/>
</dbReference>
<dbReference type="OrthoDB" id="549425at2759"/>
<dbReference type="Proteomes" id="UP000247498">
    <property type="component" value="Unassembled WGS sequence"/>
</dbReference>
<dbReference type="Gene3D" id="1.25.40.420">
    <property type="match status" value="1"/>
</dbReference>
<dbReference type="InterPro" id="IPR045890">
    <property type="entry name" value="POB1-like"/>
</dbReference>
<reference evidence="3 4" key="1">
    <citation type="journal article" date="2018" name="Sci. Rep.">
        <title>Raphidocelis subcapitata (=Pseudokirchneriella subcapitata) provides an insight into genome evolution and environmental adaptations in the Sphaeropleales.</title>
        <authorList>
            <person name="Suzuki S."/>
            <person name="Yamaguchi H."/>
            <person name="Nakajima N."/>
            <person name="Kawachi M."/>
        </authorList>
    </citation>
    <scope>NUCLEOTIDE SEQUENCE [LARGE SCALE GENOMIC DNA]</scope>
    <source>
        <strain evidence="3 4">NIES-35</strain>
    </source>
</reference>
<evidence type="ECO:0000256" key="2">
    <source>
        <dbReference type="SAM" id="MobiDB-lite"/>
    </source>
</evidence>
<comment type="caution">
    <text evidence="3">The sequence shown here is derived from an EMBL/GenBank/DDBJ whole genome shotgun (WGS) entry which is preliminary data.</text>
</comment>
<sequence>MQMPLRGRVPSGNAHRDPRTGNAHRGLRSCGPLRPAVAPPAGAAPHAPRALGGGHGDVGVEEPDWIAFKAKLIADNERTASNASTLDFNGWFGQASLSDVRLRLVVKEKPGTPRSPRAASPGDGGSSSDDEADDDGPVTRARQKRRQKERGEGEEEGRQLPGRRVVAEVPAHSLLLREASTWARGELISSTAHELEVEVEDEEEAAAATLVLQSIYSTADPARPLRGADPATLLAVLRIAGRLGVPCCCKAAGDALLQYATGGALPWDAALAAFSLPTHTPALALAGRALLDAAADALQRELGDLEAAWQDAARRERLLALPFEAIRTLLSDGRTAVASEATVFYTADAWLHAASRDASRPPPSDAQAAALAACVRVPRLRLAYLVAVVAQSPWFTRAVPASELMEAIAFAIAEPRVRSLACSPVETPSLRPPSWHLPARPPSRVQRLKMEWAVPLAALKRLHKAAAREGVGGCDEISAADVWVFDGVRWALELQAECGERGVSYGLFVTPSPPPQHPSGPARAPAALMGARISLDARSSTGRKLRAGGRMQMLLGREGRGFNDMFEIGPLAEWDEAPLRDAGLVGGDGAVRVTASVREIE</sequence>
<feature type="region of interest" description="Disordered" evidence="2">
    <location>
        <begin position="107"/>
        <end position="164"/>
    </location>
</feature>
<dbReference type="AlphaFoldDB" id="A0A2V0PI55"/>
<gene>
    <name evidence="3" type="ORF">Rsub_10716</name>
</gene>
<dbReference type="InParanoid" id="A0A2V0PI55"/>
<evidence type="ECO:0000256" key="1">
    <source>
        <dbReference type="SAM" id="Coils"/>
    </source>
</evidence>
<keyword evidence="4" id="KW-1185">Reference proteome</keyword>
<evidence type="ECO:0008006" key="5">
    <source>
        <dbReference type="Google" id="ProtNLM"/>
    </source>
</evidence>
<name>A0A2V0PI55_9CHLO</name>
<evidence type="ECO:0000313" key="3">
    <source>
        <dbReference type="EMBL" id="GBF97580.1"/>
    </source>
</evidence>
<dbReference type="EMBL" id="BDRX01000103">
    <property type="protein sequence ID" value="GBF97580.1"/>
    <property type="molecule type" value="Genomic_DNA"/>
</dbReference>
<feature type="region of interest" description="Disordered" evidence="2">
    <location>
        <begin position="1"/>
        <end position="56"/>
    </location>
</feature>